<keyword evidence="12" id="KW-1185">Reference proteome</keyword>
<dbReference type="OrthoDB" id="9761577at2"/>
<dbReference type="Proteomes" id="UP000223527">
    <property type="component" value="Unassembled WGS sequence"/>
</dbReference>
<proteinExistence type="inferred from homology"/>
<evidence type="ECO:0000256" key="6">
    <source>
        <dbReference type="ARBA" id="ARBA00022679"/>
    </source>
</evidence>
<evidence type="ECO:0000313" key="12">
    <source>
        <dbReference type="Proteomes" id="UP000223527"/>
    </source>
</evidence>
<evidence type="ECO:0000256" key="7">
    <source>
        <dbReference type="ARBA" id="ARBA00023277"/>
    </source>
</evidence>
<gene>
    <name evidence="11" type="primary">malQ</name>
    <name evidence="11" type="ORF">CR162_04065</name>
</gene>
<dbReference type="Pfam" id="PF02446">
    <property type="entry name" value="Glyco_hydro_77"/>
    <property type="match status" value="1"/>
</dbReference>
<dbReference type="GO" id="GO:0004134">
    <property type="term" value="F:4-alpha-glucanotransferase activity"/>
    <property type="evidence" value="ECO:0007669"/>
    <property type="project" value="UniProtKB-EC"/>
</dbReference>
<dbReference type="NCBIfam" id="TIGR00217">
    <property type="entry name" value="malQ"/>
    <property type="match status" value="1"/>
</dbReference>
<dbReference type="InterPro" id="IPR017853">
    <property type="entry name" value="GH"/>
</dbReference>
<evidence type="ECO:0000256" key="10">
    <source>
        <dbReference type="RuleBase" id="RU361207"/>
    </source>
</evidence>
<dbReference type="RefSeq" id="WP_099094239.1">
    <property type="nucleotide sequence ID" value="NZ_PDNU01000003.1"/>
</dbReference>
<comment type="similarity">
    <text evidence="2 10">Belongs to the disproportionating enzyme family.</text>
</comment>
<keyword evidence="6 10" id="KW-0808">Transferase</keyword>
<evidence type="ECO:0000256" key="3">
    <source>
        <dbReference type="ARBA" id="ARBA00012560"/>
    </source>
</evidence>
<evidence type="ECO:0000256" key="2">
    <source>
        <dbReference type="ARBA" id="ARBA00005684"/>
    </source>
</evidence>
<name>A0A2C7AEL3_9PROT</name>
<keyword evidence="7 10" id="KW-0119">Carbohydrate metabolism</keyword>
<sequence length="680" mass="73052">MSDDLALRRLARAVGLMIDWEDANGRRQQTTPETLRSVLGALGLPANGAGALRDSTARFREASRALPPLRTAEPGIDIRLALPPGRYSLTAEDGTQVEGMAEAAPGGARLTAPALPGYYTLELSGHALTLAVAPAHGHRIEDACEGQAAWGLAVQLYSLKRTGDGGVGDYAALCAFAAAAAAQGADAIAISPVHAQFSADPSRSSPYAPSSRLWLDVRHADGEDLLPALPPFGAGLAAEWARLEALPMVEWPAVAKARLARLRQLHRAFREAPRSEAHAAFERFLAGGGTSLTRHARFEALHAAQLAADPARWHWRDWPAALRDPDSPEVAAFAEANAEAVAFHAFAQFLADRGLSAAQRAARENGARIGLIADLAIGVDGGGADAWARQTEFLSGVEIGAPPDIFNAQGQSWGITTYSPHGLAANGFAAFREMLAAAFRNAGGVRLDHVLGLRRLWLVPQGGGPASGCYLRYPLEDMLRLVALESHRHRAIAIGEDLGTVPEGFRPRMQKSGIAGMRVMWFEQAGKGFKEPSRWSREAVAMTSTHDLPTVAGWWEGRDLLWRETLGTTLEGQAETRREERPKLWAAFRKAGVAEGPMPAPEEAARVADAAAAYVGRARCALALLPLEDAVAAVEQPNMPGTTDEHPNWRRRLDPPVERLFHDPAIEQRLRGLARARRAP</sequence>
<reference evidence="11 12" key="1">
    <citation type="submission" date="2017-10" db="EMBL/GenBank/DDBJ databases">
        <authorList>
            <person name="Banno H."/>
            <person name="Chua N.-H."/>
        </authorList>
    </citation>
    <scope>NUCLEOTIDE SEQUENCE [LARGE SCALE GENOMIC DNA]</scope>
    <source>
        <strain evidence="11 12">YW11</strain>
    </source>
</reference>
<evidence type="ECO:0000256" key="1">
    <source>
        <dbReference type="ARBA" id="ARBA00000439"/>
    </source>
</evidence>
<dbReference type="InterPro" id="IPR003385">
    <property type="entry name" value="Glyco_hydro_77"/>
</dbReference>
<accession>A0A2C7AEL3</accession>
<evidence type="ECO:0000313" key="11">
    <source>
        <dbReference type="EMBL" id="PHK96509.1"/>
    </source>
</evidence>
<dbReference type="AlphaFoldDB" id="A0A2C7AEL3"/>
<protein>
    <recommendedName>
        <fullName evidence="4 10">4-alpha-glucanotransferase</fullName>
        <ecNumber evidence="3 10">2.4.1.25</ecNumber>
    </recommendedName>
    <alternativeName>
        <fullName evidence="8 10">Amylomaltase</fullName>
    </alternativeName>
    <alternativeName>
        <fullName evidence="9 10">Disproportionating enzyme</fullName>
    </alternativeName>
</protein>
<evidence type="ECO:0000256" key="8">
    <source>
        <dbReference type="ARBA" id="ARBA00031423"/>
    </source>
</evidence>
<comment type="catalytic activity">
    <reaction evidence="1 10">
        <text>Transfers a segment of a (1-&gt;4)-alpha-D-glucan to a new position in an acceptor, which may be glucose or a (1-&gt;4)-alpha-D-glucan.</text>
        <dbReference type="EC" id="2.4.1.25"/>
    </reaction>
</comment>
<dbReference type="GO" id="GO:0005975">
    <property type="term" value="P:carbohydrate metabolic process"/>
    <property type="evidence" value="ECO:0007669"/>
    <property type="project" value="InterPro"/>
</dbReference>
<evidence type="ECO:0000256" key="9">
    <source>
        <dbReference type="ARBA" id="ARBA00031501"/>
    </source>
</evidence>
<dbReference type="Gene3D" id="3.20.20.80">
    <property type="entry name" value="Glycosidases"/>
    <property type="match status" value="1"/>
</dbReference>
<evidence type="ECO:0000256" key="4">
    <source>
        <dbReference type="ARBA" id="ARBA00020295"/>
    </source>
</evidence>
<dbReference type="EC" id="2.4.1.25" evidence="3 10"/>
<comment type="caution">
    <text evidence="11">The sequence shown here is derived from an EMBL/GenBank/DDBJ whole genome shotgun (WGS) entry which is preliminary data.</text>
</comment>
<dbReference type="EMBL" id="PDNU01000003">
    <property type="protein sequence ID" value="PHK96509.1"/>
    <property type="molecule type" value="Genomic_DNA"/>
</dbReference>
<dbReference type="PANTHER" id="PTHR32438:SF5">
    <property type="entry name" value="4-ALPHA-GLUCANOTRANSFERASE DPE1, CHLOROPLASTIC_AMYLOPLASTIC"/>
    <property type="match status" value="1"/>
</dbReference>
<dbReference type="PANTHER" id="PTHR32438">
    <property type="entry name" value="4-ALPHA-GLUCANOTRANSFERASE DPE1, CHLOROPLASTIC/AMYLOPLASTIC"/>
    <property type="match status" value="1"/>
</dbReference>
<evidence type="ECO:0000256" key="5">
    <source>
        <dbReference type="ARBA" id="ARBA00022676"/>
    </source>
</evidence>
<organism evidence="11 12">
    <name type="scientific">Teichococcus rhizosphaerae</name>
    <dbReference type="NCBI Taxonomy" id="1335062"/>
    <lineage>
        <taxon>Bacteria</taxon>
        <taxon>Pseudomonadati</taxon>
        <taxon>Pseudomonadota</taxon>
        <taxon>Alphaproteobacteria</taxon>
        <taxon>Acetobacterales</taxon>
        <taxon>Roseomonadaceae</taxon>
        <taxon>Roseomonas</taxon>
    </lineage>
</organism>
<dbReference type="SUPFAM" id="SSF51445">
    <property type="entry name" value="(Trans)glycosidases"/>
    <property type="match status" value="1"/>
</dbReference>
<keyword evidence="5 10" id="KW-0328">Glycosyltransferase</keyword>